<evidence type="ECO:0000256" key="4">
    <source>
        <dbReference type="ARBA" id="ARBA00022989"/>
    </source>
</evidence>
<dbReference type="Gene3D" id="1.10.287.1490">
    <property type="match status" value="1"/>
</dbReference>
<feature type="compositionally biased region" description="Basic and acidic residues" evidence="7">
    <location>
        <begin position="516"/>
        <end position="574"/>
    </location>
</feature>
<feature type="transmembrane region" description="Helical" evidence="8">
    <location>
        <begin position="1012"/>
        <end position="1036"/>
    </location>
</feature>
<dbReference type="Proteomes" id="UP000886757">
    <property type="component" value="Unassembled WGS sequence"/>
</dbReference>
<evidence type="ECO:0000259" key="9">
    <source>
        <dbReference type="Pfam" id="PF02687"/>
    </source>
</evidence>
<dbReference type="PANTHER" id="PTHR30287">
    <property type="entry name" value="MEMBRANE COMPONENT OF PREDICTED ABC SUPERFAMILY METABOLITE UPTAKE TRANSPORTER"/>
    <property type="match status" value="1"/>
</dbReference>
<feature type="transmembrane region" description="Helical" evidence="8">
    <location>
        <begin position="1056"/>
        <end position="1079"/>
    </location>
</feature>
<evidence type="ECO:0000256" key="7">
    <source>
        <dbReference type="SAM" id="MobiDB-lite"/>
    </source>
</evidence>
<keyword evidence="2" id="KW-1003">Cell membrane</keyword>
<feature type="transmembrane region" description="Helical" evidence="8">
    <location>
        <begin position="1460"/>
        <end position="1480"/>
    </location>
</feature>
<evidence type="ECO:0000313" key="10">
    <source>
        <dbReference type="EMBL" id="HIR13114.1"/>
    </source>
</evidence>
<feature type="compositionally biased region" description="Basic and acidic residues" evidence="7">
    <location>
        <begin position="787"/>
        <end position="798"/>
    </location>
</feature>
<evidence type="ECO:0000256" key="1">
    <source>
        <dbReference type="ARBA" id="ARBA00004651"/>
    </source>
</evidence>
<feature type="region of interest" description="Disordered" evidence="7">
    <location>
        <begin position="765"/>
        <end position="821"/>
    </location>
</feature>
<dbReference type="PANTHER" id="PTHR30287:SF1">
    <property type="entry name" value="INNER MEMBRANE PROTEIN"/>
    <property type="match status" value="1"/>
</dbReference>
<sequence>MKKKALKKDFRMEIKKSLNRFLSIFLIVAMGVAFYSGIQASAPDMRATGDAYFDESSLMDLRVISTLGLTEEDLDALREVEGVKDVEGGYMTDELCQETEEKKVLHIESILEEMNLLTPNEGRLPETATECFLDASYAAENGYQVGDTLELSDDEGEDSALRSRSFTISGVGYSPAYISFDRGSSTLGDGSVSGFLYVLPEAFDQEVYSVAYLTVEGAMEATAYTEEYEELVSQVMDRVEGIQDVQCERRYEEVIQEAQDAIDEARQELEDGQQELESAREEFEQGESEAESQLESAREELEQGESELESGRQELIDAESEADAGEEQLAQGEQEILANETALEEGQSQIAAGQQELESGESEYQAGLREYQASAIEGEASLDAAQQQIDEGRDQLDAGWETYESGMQALEEGQAQLESARAELDQAQSEYDAGAAQLAQGQSEYDANAASLAQLQTAYDTGAAALSQAQSEYDAGAASLEVLKQTMESEKLACETLLSDYETAQSEAAQAQEAYTAKESEYTPRIQELEGKKAAAESEKTDLENQKAVKESEKAGCEAEKSGYESEKSTKETRIQELTQKIQECDVILSSDTATEEEKSQAQADKAAAQEEQTTLQGQLSELTASISSVSERINTLSQEIESLSGSVLGKAQEIQGYTDEASGLQSELDTLSGDLQTKNQTLETAKSLYDEQYAGKAAAVAEMETQIQTISSSLEAAKQELDSRSGQLQALKQQLDGGSQELSAAKSVLDATAAQLAQAKSQIDTGRQELSERETQAAQSSQELSAAKEELEAREQQLDQAQQEVNAGRQELEDARQQLSAARQELDLGWSQLRDSQSQMAQGQAQLSSARSQIADSRQQIADARQQIQDGWAEIRENEQTLADGWDEYEQGRQDAEEELADARQKIEDAEKELADGEQEIADAEQELTEIDYPEWYVYDRSVLPENSGFGDNADRLKNIGEVFPVLFFLVAALISLTTMTRMVEEERTLIGTLKALGYSKVSIASKYIKYALYATLGGSVLGFLIGEKIFPWIIINAYGIMYEYLPNIVIPYQYSYGLIAGGAALICTLGATLAACYRELQDVPANLMRPPAPKKGKRVLLERVHFIWKHLSFSWKSTIRNLMRYKKRFLMTIIGIGGCMGLLLVGFGLRDSIMGIAVLQFEHIQLYDVLAVFDTAASQEEQEQAAQFLKEDSRAKAAKKFYMQLQEVTSRVEQENQKEWSAYVYVPESLEGLDEFFVFQNRETGETYELSDEGAIITEKIAKELEVGPGDSIFIQDEDKGEIEIPIAAVCENYLYHYLYISPGLYEEVFGEEPDYNSMAVVADDDSAEELGREALEQDAVMNITYTSSLKDQLDHMLGALDVVIFVLIISAGLLAFVVLYNLNNININERKRELATIKVLGFYNGELAAYVYRENILLTIIGAALGVVIGKLLHAFIITTVEVDTCMFGRNINLSSFIIGTLFTFAFSAIVNFVMYFKLKKIDMVESLKSVE</sequence>
<feature type="compositionally biased region" description="Low complexity" evidence="7">
    <location>
        <begin position="601"/>
        <end position="613"/>
    </location>
</feature>
<dbReference type="GO" id="GO:0005886">
    <property type="term" value="C:plasma membrane"/>
    <property type="evidence" value="ECO:0007669"/>
    <property type="project" value="UniProtKB-SubCell"/>
</dbReference>
<accession>A0A9D1ABW1</accession>
<feature type="region of interest" description="Disordered" evidence="7">
    <location>
        <begin position="512"/>
        <end position="574"/>
    </location>
</feature>
<dbReference type="EMBL" id="DVGK01000051">
    <property type="protein sequence ID" value="HIR13114.1"/>
    <property type="molecule type" value="Genomic_DNA"/>
</dbReference>
<name>A0A9D1ABW1_9FIRM</name>
<evidence type="ECO:0000256" key="3">
    <source>
        <dbReference type="ARBA" id="ARBA00022692"/>
    </source>
</evidence>
<reference evidence="10" key="2">
    <citation type="journal article" date="2021" name="PeerJ">
        <title>Extensive microbial diversity within the chicken gut microbiome revealed by metagenomics and culture.</title>
        <authorList>
            <person name="Gilroy R."/>
            <person name="Ravi A."/>
            <person name="Getino M."/>
            <person name="Pursley I."/>
            <person name="Horton D.L."/>
            <person name="Alikhan N.F."/>
            <person name="Baker D."/>
            <person name="Gharbi K."/>
            <person name="Hall N."/>
            <person name="Watson M."/>
            <person name="Adriaenssens E.M."/>
            <person name="Foster-Nyarko E."/>
            <person name="Jarju S."/>
            <person name="Secka A."/>
            <person name="Antonio M."/>
            <person name="Oren A."/>
            <person name="Chaudhuri R.R."/>
            <person name="La Ragione R."/>
            <person name="Hildebrand F."/>
            <person name="Pallen M.J."/>
        </authorList>
    </citation>
    <scope>NUCLEOTIDE SEQUENCE</scope>
    <source>
        <strain evidence="10">ChiSjej4B22-8148</strain>
    </source>
</reference>
<feature type="region of interest" description="Disordered" evidence="7">
    <location>
        <begin position="589"/>
        <end position="617"/>
    </location>
</feature>
<dbReference type="SUPFAM" id="SSF57997">
    <property type="entry name" value="Tropomyosin"/>
    <property type="match status" value="1"/>
</dbReference>
<dbReference type="Gene3D" id="1.10.287.620">
    <property type="entry name" value="Helix Hairpins"/>
    <property type="match status" value="1"/>
</dbReference>
<dbReference type="InterPro" id="IPR003838">
    <property type="entry name" value="ABC3_permease_C"/>
</dbReference>
<keyword evidence="5 8" id="KW-0472">Membrane</keyword>
<dbReference type="InterPro" id="IPR038766">
    <property type="entry name" value="Membrane_comp_ABC_pdt"/>
</dbReference>
<evidence type="ECO:0000256" key="2">
    <source>
        <dbReference type="ARBA" id="ARBA00022475"/>
    </source>
</evidence>
<feature type="domain" description="ABC3 transporter permease C-terminal" evidence="9">
    <location>
        <begin position="964"/>
        <end position="1079"/>
    </location>
</feature>
<feature type="coiled-coil region" evidence="6">
    <location>
        <begin position="407"/>
        <end position="437"/>
    </location>
</feature>
<proteinExistence type="predicted"/>
<keyword evidence="6" id="KW-0175">Coiled coil</keyword>
<feature type="region of interest" description="Disordered" evidence="7">
    <location>
        <begin position="268"/>
        <end position="312"/>
    </location>
</feature>
<feature type="compositionally biased region" description="Polar residues" evidence="7">
    <location>
        <begin position="835"/>
        <end position="858"/>
    </location>
</feature>
<feature type="transmembrane region" description="Helical" evidence="8">
    <location>
        <begin position="1131"/>
        <end position="1151"/>
    </location>
</feature>
<keyword evidence="4 8" id="KW-1133">Transmembrane helix</keyword>
<evidence type="ECO:0000256" key="5">
    <source>
        <dbReference type="ARBA" id="ARBA00023136"/>
    </source>
</evidence>
<evidence type="ECO:0000256" key="6">
    <source>
        <dbReference type="SAM" id="Coils"/>
    </source>
</evidence>
<feature type="domain" description="ABC3 transporter permease C-terminal" evidence="9">
    <location>
        <begin position="1369"/>
        <end position="1485"/>
    </location>
</feature>
<evidence type="ECO:0000256" key="8">
    <source>
        <dbReference type="SAM" id="Phobius"/>
    </source>
</evidence>
<feature type="transmembrane region" description="Helical" evidence="8">
    <location>
        <begin position="1419"/>
        <end position="1440"/>
    </location>
</feature>
<comment type="subcellular location">
    <subcellularLocation>
        <location evidence="1">Cell membrane</location>
        <topology evidence="1">Multi-pass membrane protein</topology>
    </subcellularLocation>
</comment>
<organism evidence="10 11">
    <name type="scientific">Candidatus Choladousia intestinavium</name>
    <dbReference type="NCBI Taxonomy" id="2840727"/>
    <lineage>
        <taxon>Bacteria</taxon>
        <taxon>Bacillati</taxon>
        <taxon>Bacillota</taxon>
        <taxon>Clostridia</taxon>
        <taxon>Lachnospirales</taxon>
        <taxon>Lachnospiraceae</taxon>
        <taxon>Lachnospiraceae incertae sedis</taxon>
        <taxon>Candidatus Choladousia</taxon>
    </lineage>
</organism>
<feature type="region of interest" description="Disordered" evidence="7">
    <location>
        <begin position="835"/>
        <end position="867"/>
    </location>
</feature>
<gene>
    <name evidence="10" type="ORF">IAB31_04210</name>
</gene>
<dbReference type="Pfam" id="PF02687">
    <property type="entry name" value="FtsX"/>
    <property type="match status" value="2"/>
</dbReference>
<comment type="caution">
    <text evidence="10">The sequence shown here is derived from an EMBL/GenBank/DDBJ whole genome shotgun (WGS) entry which is preliminary data.</text>
</comment>
<feature type="compositionally biased region" description="Basic and acidic residues" evidence="7">
    <location>
        <begin position="767"/>
        <end position="776"/>
    </location>
</feature>
<keyword evidence="3 8" id="KW-0812">Transmembrane</keyword>
<feature type="transmembrane region" description="Helical" evidence="8">
    <location>
        <begin position="1359"/>
        <end position="1385"/>
    </location>
</feature>
<reference evidence="10" key="1">
    <citation type="submission" date="2020-10" db="EMBL/GenBank/DDBJ databases">
        <authorList>
            <person name="Gilroy R."/>
        </authorList>
    </citation>
    <scope>NUCLEOTIDE SEQUENCE</scope>
    <source>
        <strain evidence="10">ChiSjej4B22-8148</strain>
    </source>
</reference>
<protein>
    <recommendedName>
        <fullName evidence="9">ABC3 transporter permease C-terminal domain-containing protein</fullName>
    </recommendedName>
</protein>
<feature type="transmembrane region" description="Helical" evidence="8">
    <location>
        <begin position="21"/>
        <end position="38"/>
    </location>
</feature>
<evidence type="ECO:0000313" key="11">
    <source>
        <dbReference type="Proteomes" id="UP000886757"/>
    </source>
</evidence>
<feature type="transmembrane region" description="Helical" evidence="8">
    <location>
        <begin position="964"/>
        <end position="981"/>
    </location>
</feature>
<feature type="compositionally biased region" description="Low complexity" evidence="7">
    <location>
        <begin position="777"/>
        <end position="786"/>
    </location>
</feature>